<sequence length="344" mass="37510">MNTVSRWIKNARPVSLTQSLLPALLAVVLGLGFPGFNVWMALLAVAGVVCVHFAMNLADDYFDYRADMMGARDRVIRKGFRAMTEKYPYLTDGSETPASLMRAIVCMLGVALVCGAGIFVFRLYGNGFGGPQGCWWIVAVAALAGFLGIFYSAPPFKFGYRGLGEPVIGIIFGPLLMTGCFYAAAGCVSSEVLWLSAAVGLLVMNILYTHSFIDIAGDEESGKMTLARLLRTDAQRIAAAWAVNLLPYLLVVGAAVFGYLSPFYLLVLFVLPRSLWLCGSLRDFAHGQTGAPDMPPLILGNIRNWDRYKAKGIAWFMLRWIASRNITGGFCAILILAKLLTLIF</sequence>
<dbReference type="AlphaFoldDB" id="A0A9D9IWP4"/>
<dbReference type="EMBL" id="JADILW010000074">
    <property type="protein sequence ID" value="MBO8480487.1"/>
    <property type="molecule type" value="Genomic_DNA"/>
</dbReference>
<evidence type="ECO:0000256" key="3">
    <source>
        <dbReference type="ARBA" id="ARBA00022692"/>
    </source>
</evidence>
<protein>
    <submittedName>
        <fullName evidence="7">Prenyltransferase</fullName>
    </submittedName>
</protein>
<comment type="subcellular location">
    <subcellularLocation>
        <location evidence="1">Membrane</location>
        <topology evidence="1">Multi-pass membrane protein</topology>
    </subcellularLocation>
</comment>
<dbReference type="GO" id="GO:0009234">
    <property type="term" value="P:menaquinone biosynthetic process"/>
    <property type="evidence" value="ECO:0007669"/>
    <property type="project" value="TreeGrafter"/>
</dbReference>
<gene>
    <name evidence="7" type="ORF">IAB76_05200</name>
</gene>
<feature type="transmembrane region" description="Helical" evidence="6">
    <location>
        <begin position="166"/>
        <end position="186"/>
    </location>
</feature>
<evidence type="ECO:0000256" key="4">
    <source>
        <dbReference type="ARBA" id="ARBA00022989"/>
    </source>
</evidence>
<name>A0A9D9IWP4_9BACT</name>
<feature type="transmembrane region" description="Helical" evidence="6">
    <location>
        <begin position="326"/>
        <end position="343"/>
    </location>
</feature>
<evidence type="ECO:0000313" key="7">
    <source>
        <dbReference type="EMBL" id="MBO8480487.1"/>
    </source>
</evidence>
<keyword evidence="5 6" id="KW-0472">Membrane</keyword>
<feature type="transmembrane region" description="Helical" evidence="6">
    <location>
        <begin position="103"/>
        <end position="123"/>
    </location>
</feature>
<keyword evidence="2" id="KW-0808">Transferase</keyword>
<evidence type="ECO:0000256" key="2">
    <source>
        <dbReference type="ARBA" id="ARBA00022679"/>
    </source>
</evidence>
<feature type="transmembrane region" description="Helical" evidence="6">
    <location>
        <begin position="40"/>
        <end position="58"/>
    </location>
</feature>
<reference evidence="7" key="1">
    <citation type="submission" date="2020-10" db="EMBL/GenBank/DDBJ databases">
        <authorList>
            <person name="Gilroy R."/>
        </authorList>
    </citation>
    <scope>NUCLEOTIDE SEQUENCE</scope>
    <source>
        <strain evidence="7">B3-1481</strain>
    </source>
</reference>
<feature type="transmembrane region" description="Helical" evidence="6">
    <location>
        <begin position="135"/>
        <end position="154"/>
    </location>
</feature>
<dbReference type="PANTHER" id="PTHR13929:SF0">
    <property type="entry name" value="UBIA PRENYLTRANSFERASE DOMAIN-CONTAINING PROTEIN 1"/>
    <property type="match status" value="1"/>
</dbReference>
<proteinExistence type="predicted"/>
<dbReference type="CDD" id="cd13962">
    <property type="entry name" value="PT_UbiA_UBIAD1"/>
    <property type="match status" value="1"/>
</dbReference>
<evidence type="ECO:0000256" key="6">
    <source>
        <dbReference type="SAM" id="Phobius"/>
    </source>
</evidence>
<dbReference type="Pfam" id="PF01040">
    <property type="entry name" value="UbiA"/>
    <property type="match status" value="1"/>
</dbReference>
<dbReference type="InterPro" id="IPR026046">
    <property type="entry name" value="UBIAD1"/>
</dbReference>
<evidence type="ECO:0000256" key="5">
    <source>
        <dbReference type="ARBA" id="ARBA00023136"/>
    </source>
</evidence>
<organism evidence="7 8">
    <name type="scientific">Candidatus Cryptobacteroides avistercoris</name>
    <dbReference type="NCBI Taxonomy" id="2840758"/>
    <lineage>
        <taxon>Bacteria</taxon>
        <taxon>Pseudomonadati</taxon>
        <taxon>Bacteroidota</taxon>
        <taxon>Bacteroidia</taxon>
        <taxon>Bacteroidales</taxon>
        <taxon>Candidatus Cryptobacteroides</taxon>
    </lineage>
</organism>
<dbReference type="GO" id="GO:0042371">
    <property type="term" value="P:vitamin K biosynthetic process"/>
    <property type="evidence" value="ECO:0007669"/>
    <property type="project" value="TreeGrafter"/>
</dbReference>
<dbReference type="InterPro" id="IPR000537">
    <property type="entry name" value="UbiA_prenyltransferase"/>
</dbReference>
<dbReference type="GO" id="GO:0004659">
    <property type="term" value="F:prenyltransferase activity"/>
    <property type="evidence" value="ECO:0007669"/>
    <property type="project" value="InterPro"/>
</dbReference>
<comment type="caution">
    <text evidence="7">The sequence shown here is derived from an EMBL/GenBank/DDBJ whole genome shotgun (WGS) entry which is preliminary data.</text>
</comment>
<evidence type="ECO:0000256" key="1">
    <source>
        <dbReference type="ARBA" id="ARBA00004141"/>
    </source>
</evidence>
<evidence type="ECO:0000313" key="8">
    <source>
        <dbReference type="Proteomes" id="UP000823769"/>
    </source>
</evidence>
<keyword evidence="4 6" id="KW-1133">Transmembrane helix</keyword>
<accession>A0A9D9IWP4</accession>
<dbReference type="Proteomes" id="UP000823769">
    <property type="component" value="Unassembled WGS sequence"/>
</dbReference>
<feature type="transmembrane region" description="Helical" evidence="6">
    <location>
        <begin position="192"/>
        <end position="216"/>
    </location>
</feature>
<dbReference type="PANTHER" id="PTHR13929">
    <property type="entry name" value="1,4-DIHYDROXY-2-NAPHTHOATE OCTAPRENYLTRANSFERASE"/>
    <property type="match status" value="1"/>
</dbReference>
<dbReference type="GO" id="GO:0016020">
    <property type="term" value="C:membrane"/>
    <property type="evidence" value="ECO:0007669"/>
    <property type="project" value="UniProtKB-SubCell"/>
</dbReference>
<reference evidence="7" key="2">
    <citation type="journal article" date="2021" name="PeerJ">
        <title>Extensive microbial diversity within the chicken gut microbiome revealed by metagenomics and culture.</title>
        <authorList>
            <person name="Gilroy R."/>
            <person name="Ravi A."/>
            <person name="Getino M."/>
            <person name="Pursley I."/>
            <person name="Horton D.L."/>
            <person name="Alikhan N.F."/>
            <person name="Baker D."/>
            <person name="Gharbi K."/>
            <person name="Hall N."/>
            <person name="Watson M."/>
            <person name="Adriaenssens E.M."/>
            <person name="Foster-Nyarko E."/>
            <person name="Jarju S."/>
            <person name="Secka A."/>
            <person name="Antonio M."/>
            <person name="Oren A."/>
            <person name="Chaudhuri R.R."/>
            <person name="La Ragione R."/>
            <person name="Hildebrand F."/>
            <person name="Pallen M.J."/>
        </authorList>
    </citation>
    <scope>NUCLEOTIDE SEQUENCE</scope>
    <source>
        <strain evidence="7">B3-1481</strain>
    </source>
</reference>
<keyword evidence="3 6" id="KW-0812">Transmembrane</keyword>